<dbReference type="GeneID" id="2894307"/>
<evidence type="ECO:0000256" key="5">
    <source>
        <dbReference type="SAM" id="Phobius"/>
    </source>
</evidence>
<feature type="transmembrane region" description="Helical" evidence="5">
    <location>
        <begin position="511"/>
        <end position="532"/>
    </location>
</feature>
<protein>
    <submittedName>
        <fullName evidence="6">KLLA0E24883p</fullName>
    </submittedName>
</protein>
<dbReference type="RefSeq" id="XP_455073.1">
    <property type="nucleotide sequence ID" value="XM_455073.1"/>
</dbReference>
<feature type="transmembrane region" description="Helical" evidence="5">
    <location>
        <begin position="410"/>
        <end position="434"/>
    </location>
</feature>
<dbReference type="GO" id="GO:0022857">
    <property type="term" value="F:transmembrane transporter activity"/>
    <property type="evidence" value="ECO:0007669"/>
    <property type="project" value="InterPro"/>
</dbReference>
<feature type="transmembrane region" description="Helical" evidence="5">
    <location>
        <begin position="455"/>
        <end position="480"/>
    </location>
</feature>
<gene>
    <name evidence="6" type="ORF">KLLA0_E24883g</name>
</gene>
<feature type="transmembrane region" description="Helical" evidence="5">
    <location>
        <begin position="255"/>
        <end position="276"/>
    </location>
</feature>
<accession>Q6CLW6</accession>
<feature type="transmembrane region" description="Helical" evidence="5">
    <location>
        <begin position="288"/>
        <end position="306"/>
    </location>
</feature>
<dbReference type="PaxDb" id="284590-Q6CLW6"/>
<dbReference type="EMBL" id="CR382125">
    <property type="protein sequence ID" value="CAH00160.1"/>
    <property type="molecule type" value="Genomic_DNA"/>
</dbReference>
<dbReference type="KEGG" id="kla:KLLA0_E24883g"/>
<keyword evidence="4 5" id="KW-0472">Membrane</keyword>
<keyword evidence="7" id="KW-1185">Reference proteome</keyword>
<dbReference type="AlphaFoldDB" id="Q6CLW6"/>
<feature type="transmembrane region" description="Helical" evidence="5">
    <location>
        <begin position="544"/>
        <end position="564"/>
    </location>
</feature>
<dbReference type="OMA" id="TFALICH"/>
<dbReference type="GO" id="GO:0016020">
    <property type="term" value="C:membrane"/>
    <property type="evidence" value="ECO:0007669"/>
    <property type="project" value="UniProtKB-SubCell"/>
</dbReference>
<feature type="transmembrane region" description="Helical" evidence="5">
    <location>
        <begin position="186"/>
        <end position="210"/>
    </location>
</feature>
<keyword evidence="3 5" id="KW-1133">Transmembrane helix</keyword>
<dbReference type="InParanoid" id="Q6CLW6"/>
<feature type="transmembrane region" description="Helical" evidence="5">
    <location>
        <begin position="216"/>
        <end position="235"/>
    </location>
</feature>
<dbReference type="InterPro" id="IPR036259">
    <property type="entry name" value="MFS_trans_sf"/>
</dbReference>
<dbReference type="Pfam" id="PF07690">
    <property type="entry name" value="MFS_1"/>
    <property type="match status" value="1"/>
</dbReference>
<comment type="subcellular location">
    <subcellularLocation>
        <location evidence="1">Membrane</location>
        <topology evidence="1">Multi-pass membrane protein</topology>
    </subcellularLocation>
</comment>
<evidence type="ECO:0000313" key="6">
    <source>
        <dbReference type="EMBL" id="CAH00160.1"/>
    </source>
</evidence>
<dbReference type="PANTHER" id="PTHR23507:SF1">
    <property type="entry name" value="FI18259P1-RELATED"/>
    <property type="match status" value="1"/>
</dbReference>
<feature type="transmembrane region" description="Helical" evidence="5">
    <location>
        <begin position="370"/>
        <end position="390"/>
    </location>
</feature>
<evidence type="ECO:0000256" key="1">
    <source>
        <dbReference type="ARBA" id="ARBA00004141"/>
    </source>
</evidence>
<evidence type="ECO:0000256" key="4">
    <source>
        <dbReference type="ARBA" id="ARBA00023136"/>
    </source>
</evidence>
<reference evidence="6 7" key="1">
    <citation type="journal article" date="2004" name="Nature">
        <title>Genome evolution in yeasts.</title>
        <authorList>
            <consortium name="Genolevures"/>
            <person name="Dujon B."/>
            <person name="Sherman D."/>
            <person name="Fischer G."/>
            <person name="Durrens P."/>
            <person name="Casaregola S."/>
            <person name="Lafontaine I."/>
            <person name="de Montigny J."/>
            <person name="Marck C."/>
            <person name="Neuveglise C."/>
            <person name="Talla E."/>
            <person name="Goffard N."/>
            <person name="Frangeul L."/>
            <person name="Aigle M."/>
            <person name="Anthouard V."/>
            <person name="Babour A."/>
            <person name="Barbe V."/>
            <person name="Barnay S."/>
            <person name="Blanchin S."/>
            <person name="Beckerich J.M."/>
            <person name="Beyne E."/>
            <person name="Bleykasten C."/>
            <person name="Boisrame A."/>
            <person name="Boyer J."/>
            <person name="Cattolico L."/>
            <person name="Confanioleri F."/>
            <person name="de Daruvar A."/>
            <person name="Despons L."/>
            <person name="Fabre E."/>
            <person name="Fairhead C."/>
            <person name="Ferry-Dumazet H."/>
            <person name="Groppi A."/>
            <person name="Hantraye F."/>
            <person name="Hennequin C."/>
            <person name="Jauniaux N."/>
            <person name="Joyet P."/>
            <person name="Kachouri R."/>
            <person name="Kerrest A."/>
            <person name="Koszul R."/>
            <person name="Lemaire M."/>
            <person name="Lesur I."/>
            <person name="Ma L."/>
            <person name="Muller H."/>
            <person name="Nicaud J.M."/>
            <person name="Nikolski M."/>
            <person name="Oztas S."/>
            <person name="Ozier-Kalogeropoulos O."/>
            <person name="Pellenz S."/>
            <person name="Potier S."/>
            <person name="Richard G.F."/>
            <person name="Straub M.L."/>
            <person name="Suleau A."/>
            <person name="Swennene D."/>
            <person name="Tekaia F."/>
            <person name="Wesolowski-Louvel M."/>
            <person name="Westhof E."/>
            <person name="Wirth B."/>
            <person name="Zeniou-Meyer M."/>
            <person name="Zivanovic I."/>
            <person name="Bolotin-Fukuhara M."/>
            <person name="Thierry A."/>
            <person name="Bouchier C."/>
            <person name="Caudron B."/>
            <person name="Scarpelli C."/>
            <person name="Gaillardin C."/>
            <person name="Weissenbach J."/>
            <person name="Wincker P."/>
            <person name="Souciet J.L."/>
        </authorList>
    </citation>
    <scope>NUCLEOTIDE SEQUENCE [LARGE SCALE GENOMIC DNA]</scope>
    <source>
        <strain evidence="7">ATCC 8585 / CBS 2359 / DSM 70799 / NBRC 1267 / NRRL Y-1140 / WM37</strain>
    </source>
</reference>
<evidence type="ECO:0000313" key="7">
    <source>
        <dbReference type="Proteomes" id="UP000000598"/>
    </source>
</evidence>
<evidence type="ECO:0000256" key="3">
    <source>
        <dbReference type="ARBA" id="ARBA00022989"/>
    </source>
</evidence>
<feature type="transmembrane region" description="Helical" evidence="5">
    <location>
        <begin position="157"/>
        <end position="174"/>
    </location>
</feature>
<evidence type="ECO:0000256" key="2">
    <source>
        <dbReference type="ARBA" id="ARBA00022692"/>
    </source>
</evidence>
<feature type="transmembrane region" description="Helical" evidence="5">
    <location>
        <begin position="79"/>
        <end position="103"/>
    </location>
</feature>
<dbReference type="InterPro" id="IPR011701">
    <property type="entry name" value="MFS"/>
</dbReference>
<keyword evidence="2 5" id="KW-0812">Transmembrane</keyword>
<dbReference type="Gene3D" id="1.20.1250.20">
    <property type="entry name" value="MFS general substrate transporter like domains"/>
    <property type="match status" value="1"/>
</dbReference>
<dbReference type="PANTHER" id="PTHR23507">
    <property type="entry name" value="ZGC:174356"/>
    <property type="match status" value="1"/>
</dbReference>
<proteinExistence type="predicted"/>
<sequence>MSKSKYSFLATVLPEEEQSDTYIIPPTGCLSGHSTTERYQNEENVLHDRNIRNVENAWFEDSYERNLQLKWYQRPSKRVLYLILTLHTLTFTMLMGPLVILMLQNICTLETVPMVHHHGGGGMSMGGKMKRMVMGDNGMGSVSGCKNKNSQSDLSDVQSILSFISGILGFFLSGKYGQLSDRFGRVFIFKIFSMINLAHSICLIIYFQFFKTYHKFWMVILLSVGYFSGGIMTLISNGNSYLNDIVKSEDRTISISVLMSMIYSALGIGPLLGSFIVKRSNNDNMIPLFVSVALATLSSILTFSILKESKHADAINLARQMYNNKTTKKYHTNPIANVLLSSLEVFWSFLRPIKRLWLAREPSGSILPRVSVLTLILIDNFNMAVTVGMMNPLILFSIWKYKWTSVEIGYYMSIGGFGKTFVLLAFAPVFFRFLQTGLGLRIDSRCVDKIDKISLFSSLFFVFLSLLILVCVNSSTGVYISGVLQSLSGMISPVTQSAIAKYSSKTDAGEMFGAIALIRHLGMLLFPILFLQIYSHTIEFSAKFFLYLPLFVSVATFLSSVLGLRSYTQLEELEVPEDGQQQNSNKSSELL</sequence>
<organism evidence="6 7">
    <name type="scientific">Kluyveromyces lactis (strain ATCC 8585 / CBS 2359 / DSM 70799 / NBRC 1267 / NRRL Y-1140 / WM37)</name>
    <name type="common">Yeast</name>
    <name type="synonym">Candida sphaerica</name>
    <dbReference type="NCBI Taxonomy" id="284590"/>
    <lineage>
        <taxon>Eukaryota</taxon>
        <taxon>Fungi</taxon>
        <taxon>Dikarya</taxon>
        <taxon>Ascomycota</taxon>
        <taxon>Saccharomycotina</taxon>
        <taxon>Saccharomycetes</taxon>
        <taxon>Saccharomycetales</taxon>
        <taxon>Saccharomycetaceae</taxon>
        <taxon>Kluyveromyces</taxon>
    </lineage>
</organism>
<dbReference type="Proteomes" id="UP000000598">
    <property type="component" value="Chromosome E"/>
</dbReference>
<name>Q6CLW6_KLULA</name>
<dbReference type="SUPFAM" id="SSF103473">
    <property type="entry name" value="MFS general substrate transporter"/>
    <property type="match status" value="1"/>
</dbReference>
<dbReference type="eggNOG" id="KOG2816">
    <property type="taxonomic scope" value="Eukaryota"/>
</dbReference>
<dbReference type="HOGENOM" id="CLU_017517_2_1_1"/>